<evidence type="ECO:0000256" key="1">
    <source>
        <dbReference type="SAM" id="MobiDB-lite"/>
    </source>
</evidence>
<feature type="region of interest" description="Disordered" evidence="1">
    <location>
        <begin position="611"/>
        <end position="690"/>
    </location>
</feature>
<proteinExistence type="predicted"/>
<name>A0A699GFM9_TANCI</name>
<comment type="caution">
    <text evidence="2">The sequence shown here is derived from an EMBL/GenBank/DDBJ whole genome shotgun (WGS) entry which is preliminary data.</text>
</comment>
<feature type="region of interest" description="Disordered" evidence="1">
    <location>
        <begin position="510"/>
        <end position="565"/>
    </location>
</feature>
<feature type="compositionally biased region" description="Basic and acidic residues" evidence="1">
    <location>
        <begin position="624"/>
        <end position="655"/>
    </location>
</feature>
<feature type="region of interest" description="Disordered" evidence="1">
    <location>
        <begin position="464"/>
        <end position="496"/>
    </location>
</feature>
<protein>
    <submittedName>
        <fullName evidence="2">Uncharacterized protein</fullName>
    </submittedName>
</protein>
<feature type="compositionally biased region" description="Basic and acidic residues" evidence="1">
    <location>
        <begin position="662"/>
        <end position="689"/>
    </location>
</feature>
<evidence type="ECO:0000313" key="2">
    <source>
        <dbReference type="EMBL" id="GEU28634.1"/>
    </source>
</evidence>
<accession>A0A699GFM9</accession>
<sequence length="1133" mass="121347">MHAVEAAHHITVDHVHDRFRDVVLDALEGGHAFLDDEVGDLPAILDDDHLVALGLGQVLDFIGVLDGQDAGAIGPGVGLDDHERLLVLHAVFLVLLLDFREQRIDVGRQAFIALAGAEVHRVALGVQRVEHPRIDADQLAEFLGHFVIRVQVVALAAQRPARVQRRQQALLVYVLQDLGDAGRQVVIEQNRARIEILQSHAAAVGRAHQRFDHQQITVGQRQRRRLRDLGRQRTEPHVQPGLAEDLHQPGDVLPVGGMALLQLGNQEQVARVRAIFVDCGHGGLHRQRQHFGGEMVEAAGEQVGIHGRQLVAGVTHVDRTIKRRRVLLPFQTEPALNGRRRGQDFFFEIEQWAGQGRGEAFAFLFFRHAQTDHDIDQLEGNKGHDARPQDGGADSSCLHHHLTGDRVIGRRLVGHVVEDTLAAQRWRSEHAGQDRTEDTAHAVHAEDVQRVIGAQQAFQTVHAPQADHASEQTHDQGAHRTDETAGRRNCHQARYGARSATEHRWLAFEDPFGKDPRHGGGRGGQQGVDEGQGRDVARFQRRAGVETEPADPQQRSADHGHGHRVRRHRFAAVTDAFADHVGTDQAGDSGVDVHHGTASGIERALLEQETGFQGFGGQGGGVLDRVRTGPEPDHVGDRQVSEREPQHHEGQHGDELDALGKGADDQRASDGGKRRLERHEQELGNHDALGKGGGVGKRAFDGVVNIVEEGAVVQVAEEGITFGESQRVANSARPGIVIITTSRVATIIQALSPFCGVGAAAGAASAAGAAAAAGVPTGAPTTGVAMAGAPASAGAVTAAGASAGLASCAWTGAARANRIDTPASNVVIVFFIKIPLKSFVAGFTGTNAYHLFQVVHKDFAVTDLAGAGCAFDRFDRLLDDGVIDRRFDLGLREEVHHVFGATVQLGVALLAAEAFDFGHRDALHIDCRQCLAYLIELERLDNGGVGVGFDRGQAHRHHAEVLGHADLVIAIAEVAVVLDVLVAGVQVQHKAVIDVVVELAVEVAAVLAVGSAEQVGGRLRVFHRERAGADLGVQFKRVGAGAQLVRRIVVIQAAHVVGKGVVDLSAFTCVHIPFDVGIAARVLDPLDIGGPASAAGVASWACAEALMVANAKVNAAAVRVRVRLLFWLIILSL</sequence>
<organism evidence="2">
    <name type="scientific">Tanacetum cinerariifolium</name>
    <name type="common">Dalmatian daisy</name>
    <name type="synonym">Chrysanthemum cinerariifolium</name>
    <dbReference type="NCBI Taxonomy" id="118510"/>
    <lineage>
        <taxon>Eukaryota</taxon>
        <taxon>Viridiplantae</taxon>
        <taxon>Streptophyta</taxon>
        <taxon>Embryophyta</taxon>
        <taxon>Tracheophyta</taxon>
        <taxon>Spermatophyta</taxon>
        <taxon>Magnoliopsida</taxon>
        <taxon>eudicotyledons</taxon>
        <taxon>Gunneridae</taxon>
        <taxon>Pentapetalae</taxon>
        <taxon>asterids</taxon>
        <taxon>campanulids</taxon>
        <taxon>Asterales</taxon>
        <taxon>Asteraceae</taxon>
        <taxon>Asteroideae</taxon>
        <taxon>Anthemideae</taxon>
        <taxon>Anthemidinae</taxon>
        <taxon>Tanacetum</taxon>
    </lineage>
</organism>
<feature type="compositionally biased region" description="Gly residues" evidence="1">
    <location>
        <begin position="613"/>
        <end position="622"/>
    </location>
</feature>
<gene>
    <name evidence="2" type="ORF">Tci_000612</name>
</gene>
<reference evidence="2" key="1">
    <citation type="journal article" date="2019" name="Sci. Rep.">
        <title>Draft genome of Tanacetum cinerariifolium, the natural source of mosquito coil.</title>
        <authorList>
            <person name="Yamashiro T."/>
            <person name="Shiraishi A."/>
            <person name="Satake H."/>
            <person name="Nakayama K."/>
        </authorList>
    </citation>
    <scope>NUCLEOTIDE SEQUENCE</scope>
</reference>
<dbReference type="AlphaFoldDB" id="A0A699GFM9"/>
<dbReference type="EMBL" id="BKCJ010000012">
    <property type="protein sequence ID" value="GEU28634.1"/>
    <property type="molecule type" value="Genomic_DNA"/>
</dbReference>
<feature type="compositionally biased region" description="Basic and acidic residues" evidence="1">
    <location>
        <begin position="468"/>
        <end position="486"/>
    </location>
</feature>